<dbReference type="HOGENOM" id="CLU_1127077_0_0_2"/>
<keyword evidence="1" id="KW-1133">Transmembrane helix</keyword>
<organism evidence="2 3">
    <name type="scientific">Halostagnicola larsenii XH-48</name>
    <dbReference type="NCBI Taxonomy" id="797299"/>
    <lineage>
        <taxon>Archaea</taxon>
        <taxon>Methanobacteriati</taxon>
        <taxon>Methanobacteriota</taxon>
        <taxon>Stenosarchaea group</taxon>
        <taxon>Halobacteria</taxon>
        <taxon>Halobacteriales</taxon>
        <taxon>Natrialbaceae</taxon>
        <taxon>Halostagnicola</taxon>
    </lineage>
</organism>
<dbReference type="STRING" id="797299.HALLA_19680"/>
<evidence type="ECO:0000256" key="1">
    <source>
        <dbReference type="SAM" id="Phobius"/>
    </source>
</evidence>
<keyword evidence="1" id="KW-0812">Transmembrane</keyword>
<keyword evidence="3" id="KW-1185">Reference proteome</keyword>
<name>W0JUF5_9EURY</name>
<protein>
    <submittedName>
        <fullName evidence="2">Uncharacterized protein</fullName>
    </submittedName>
</protein>
<dbReference type="eggNOG" id="arCOG10704">
    <property type="taxonomic scope" value="Archaea"/>
</dbReference>
<evidence type="ECO:0000313" key="3">
    <source>
        <dbReference type="Proteomes" id="UP000019024"/>
    </source>
</evidence>
<feature type="transmembrane region" description="Helical" evidence="1">
    <location>
        <begin position="110"/>
        <end position="131"/>
    </location>
</feature>
<dbReference type="EMBL" id="CP007055">
    <property type="protein sequence ID" value="AHG00678.1"/>
    <property type="molecule type" value="Genomic_DNA"/>
</dbReference>
<feature type="transmembrane region" description="Helical" evidence="1">
    <location>
        <begin position="29"/>
        <end position="50"/>
    </location>
</feature>
<gene>
    <name evidence="2" type="ORF">HALLA_19680</name>
</gene>
<dbReference type="Proteomes" id="UP000019024">
    <property type="component" value="Chromosome"/>
</dbReference>
<sequence length="242" mass="25991">MAANSSMAVDDSNPVQWRRDAATSRTVRILWSLGAGTFFAAALIIVFWRLYDLARQLGGESIIIAAFGALIVAILVFAFGSNTERRLERVTERLPISAPSGTSLDRALDAALGMLVMAGAIVVLMAIGRYVSTNELLALGAGPFTLLAALTIPLALVALALSSFLRSVGSLDYEERTIYLHDPDQAIDLSVIEDVSIYRVGNAAILSLEYAQPDGRYVKGPRTIAVPPEIATEVQELVAREN</sequence>
<feature type="transmembrane region" description="Helical" evidence="1">
    <location>
        <begin position="137"/>
        <end position="161"/>
    </location>
</feature>
<keyword evidence="1" id="KW-0472">Membrane</keyword>
<accession>W0JUF5</accession>
<feature type="transmembrane region" description="Helical" evidence="1">
    <location>
        <begin position="62"/>
        <end position="80"/>
    </location>
</feature>
<dbReference type="AlphaFoldDB" id="W0JUF5"/>
<evidence type="ECO:0000313" key="2">
    <source>
        <dbReference type="EMBL" id="AHG00678.1"/>
    </source>
</evidence>
<proteinExistence type="predicted"/>
<dbReference type="KEGG" id="hlr:HALLA_19680"/>
<reference evidence="2 3" key="1">
    <citation type="submission" date="2014-01" db="EMBL/GenBank/DDBJ databases">
        <authorList>
            <consortium name="DOE Joint Genome Institute"/>
            <person name="Anderson I."/>
            <person name="Huntemann M."/>
            <person name="Han J."/>
            <person name="Chen A."/>
            <person name="Kyrpides N."/>
            <person name="Mavromatis K."/>
            <person name="Markowitz V."/>
            <person name="Palaniappan K."/>
            <person name="Ivanova N."/>
            <person name="Schaumberg A."/>
            <person name="Pati A."/>
            <person name="Liolios K."/>
            <person name="Nordberg H.P."/>
            <person name="Cantor M.N."/>
            <person name="Hua S.X."/>
            <person name="Woyke T."/>
        </authorList>
    </citation>
    <scope>NUCLEOTIDE SEQUENCE [LARGE SCALE GENOMIC DNA]</scope>
    <source>
        <strain evidence="2 3">XH-48</strain>
    </source>
</reference>